<dbReference type="InterPro" id="IPR023392">
    <property type="entry name" value="Tom20_dom_sf"/>
</dbReference>
<comment type="caution">
    <text evidence="17">The sequence shown here is derived from an EMBL/GenBank/DDBJ whole genome shotgun (WGS) entry which is preliminary data.</text>
</comment>
<dbReference type="OrthoDB" id="2154253at2759"/>
<evidence type="ECO:0000256" key="7">
    <source>
        <dbReference type="ARBA" id="ARBA00022989"/>
    </source>
</evidence>
<keyword evidence="7 16" id="KW-1133">Transmembrane helix</keyword>
<dbReference type="GO" id="GO:0045040">
    <property type="term" value="P:protein insertion into mitochondrial outer membrane"/>
    <property type="evidence" value="ECO:0007669"/>
    <property type="project" value="EnsemblFungi"/>
</dbReference>
<evidence type="ECO:0000256" key="10">
    <source>
        <dbReference type="ARBA" id="ARBA00042705"/>
    </source>
</evidence>
<dbReference type="AlphaFoldDB" id="N1JA47"/>
<keyword evidence="15" id="KW-0175">Coiled coil</keyword>
<evidence type="ECO:0000256" key="2">
    <source>
        <dbReference type="ARBA" id="ARBA00005792"/>
    </source>
</evidence>
<dbReference type="Gene3D" id="1.20.960.10">
    <property type="entry name" value="Mitochondrial outer membrane translocase complex, subunit Tom20 domain"/>
    <property type="match status" value="1"/>
</dbReference>
<dbReference type="SUPFAM" id="SSF47157">
    <property type="entry name" value="Mitochondrial import receptor subunit Tom20"/>
    <property type="match status" value="1"/>
</dbReference>
<dbReference type="Proteomes" id="UP000015441">
    <property type="component" value="Unassembled WGS sequence"/>
</dbReference>
<keyword evidence="18" id="KW-1185">Reference proteome</keyword>
<evidence type="ECO:0000313" key="17">
    <source>
        <dbReference type="EMBL" id="CCU74772.1"/>
    </source>
</evidence>
<evidence type="ECO:0000256" key="6">
    <source>
        <dbReference type="ARBA" id="ARBA00022927"/>
    </source>
</evidence>
<feature type="transmembrane region" description="Helical" evidence="16">
    <location>
        <begin position="6"/>
        <end position="28"/>
    </location>
</feature>
<dbReference type="InParanoid" id="N1JA47"/>
<proteinExistence type="inferred from homology"/>
<evidence type="ECO:0000256" key="3">
    <source>
        <dbReference type="ARBA" id="ARBA00022448"/>
    </source>
</evidence>
<evidence type="ECO:0000256" key="16">
    <source>
        <dbReference type="SAM" id="Phobius"/>
    </source>
</evidence>
<accession>N1JA47</accession>
<dbReference type="GO" id="GO:0030943">
    <property type="term" value="F:mitochondrion targeting sequence binding"/>
    <property type="evidence" value="ECO:0007669"/>
    <property type="project" value="EnsemblFungi"/>
</dbReference>
<dbReference type="PANTHER" id="PTHR12430:SF0">
    <property type="entry name" value="TRANSLOCASE OF OUTER MITOCHONDRIAL MEMBRANE 20"/>
    <property type="match status" value="1"/>
</dbReference>
<dbReference type="PANTHER" id="PTHR12430">
    <property type="entry name" value="MITOCHONDRIAL IMPORT RECEPTOR SUBUNIT TOM20"/>
    <property type="match status" value="1"/>
</dbReference>
<keyword evidence="9 14" id="KW-0472">Membrane</keyword>
<comment type="similarity">
    <text evidence="2 14">Belongs to the Tom20 family.</text>
</comment>
<keyword evidence="6" id="KW-0653">Protein transport</keyword>
<keyword evidence="3" id="KW-0813">Transport</keyword>
<evidence type="ECO:0000256" key="1">
    <source>
        <dbReference type="ARBA" id="ARBA00004572"/>
    </source>
</evidence>
<protein>
    <recommendedName>
        <fullName evidence="11">Mitochondrial import receptor subunit TOM20</fullName>
    </recommendedName>
    <alternativeName>
        <fullName evidence="10">Mitochondrial 20 kDa outer membrane protein</fullName>
    </alternativeName>
    <alternativeName>
        <fullName evidence="12">Mitochondrial import receptor subunit tom20</fullName>
    </alternativeName>
    <alternativeName>
        <fullName evidence="13">Translocase of outer membrane 20 kDa subunit</fullName>
    </alternativeName>
</protein>
<dbReference type="EMBL" id="CAUH01000607">
    <property type="protein sequence ID" value="CCU74772.1"/>
    <property type="molecule type" value="Genomic_DNA"/>
</dbReference>
<dbReference type="GO" id="GO:0006886">
    <property type="term" value="P:intracellular protein transport"/>
    <property type="evidence" value="ECO:0007669"/>
    <property type="project" value="InterPro"/>
</dbReference>
<evidence type="ECO:0000256" key="11">
    <source>
        <dbReference type="ARBA" id="ARBA00068548"/>
    </source>
</evidence>
<reference evidence="17 18" key="1">
    <citation type="journal article" date="2010" name="Science">
        <title>Genome expansion and gene loss in powdery mildew fungi reveal tradeoffs in extreme parasitism.</title>
        <authorList>
            <person name="Spanu P.D."/>
            <person name="Abbott J.C."/>
            <person name="Amselem J."/>
            <person name="Burgis T.A."/>
            <person name="Soanes D.M."/>
            <person name="Stueber K."/>
            <person name="Ver Loren van Themaat E."/>
            <person name="Brown J.K.M."/>
            <person name="Butcher S.A."/>
            <person name="Gurr S.J."/>
            <person name="Lebrun M.-H."/>
            <person name="Ridout C.J."/>
            <person name="Schulze-Lefert P."/>
            <person name="Talbot N.J."/>
            <person name="Ahmadinejad N."/>
            <person name="Ametz C."/>
            <person name="Barton G.R."/>
            <person name="Benjdia M."/>
            <person name="Bidzinski P."/>
            <person name="Bindschedler L.V."/>
            <person name="Both M."/>
            <person name="Brewer M.T."/>
            <person name="Cadle-Davidson L."/>
            <person name="Cadle-Davidson M.M."/>
            <person name="Collemare J."/>
            <person name="Cramer R."/>
            <person name="Frenkel O."/>
            <person name="Godfrey D."/>
            <person name="Harriman J."/>
            <person name="Hoede C."/>
            <person name="King B.C."/>
            <person name="Klages S."/>
            <person name="Kleemann J."/>
            <person name="Knoll D."/>
            <person name="Koti P.S."/>
            <person name="Kreplak J."/>
            <person name="Lopez-Ruiz F.J."/>
            <person name="Lu X."/>
            <person name="Maekawa T."/>
            <person name="Mahanil S."/>
            <person name="Micali C."/>
            <person name="Milgroom M.G."/>
            <person name="Montana G."/>
            <person name="Noir S."/>
            <person name="O'Connell R.J."/>
            <person name="Oberhaensli S."/>
            <person name="Parlange F."/>
            <person name="Pedersen C."/>
            <person name="Quesneville H."/>
            <person name="Reinhardt R."/>
            <person name="Rott M."/>
            <person name="Sacristan S."/>
            <person name="Schmidt S.M."/>
            <person name="Schoen M."/>
            <person name="Skamnioti P."/>
            <person name="Sommer H."/>
            <person name="Stephens A."/>
            <person name="Takahara H."/>
            <person name="Thordal-Christensen H."/>
            <person name="Vigouroux M."/>
            <person name="Wessling R."/>
            <person name="Wicker T."/>
            <person name="Panstruga R."/>
        </authorList>
    </citation>
    <scope>NUCLEOTIDE SEQUENCE [LARGE SCALE GENOMIC DNA]</scope>
    <source>
        <strain evidence="17">DH14</strain>
    </source>
</reference>
<dbReference type="GO" id="GO:0016031">
    <property type="term" value="P:tRNA import into mitochondrion"/>
    <property type="evidence" value="ECO:0007669"/>
    <property type="project" value="EnsemblFungi"/>
</dbReference>
<dbReference type="Pfam" id="PF02064">
    <property type="entry name" value="MAS20"/>
    <property type="match status" value="1"/>
</dbReference>
<dbReference type="GO" id="GO:0006605">
    <property type="term" value="P:protein targeting"/>
    <property type="evidence" value="ECO:0007669"/>
    <property type="project" value="InterPro"/>
</dbReference>
<dbReference type="HOGENOM" id="CLU_090411_2_0_1"/>
<evidence type="ECO:0000256" key="14">
    <source>
        <dbReference type="PIRNR" id="PIRNR037707"/>
    </source>
</evidence>
<dbReference type="GO" id="GO:0005742">
    <property type="term" value="C:mitochondrial outer membrane translocase complex"/>
    <property type="evidence" value="ECO:0007669"/>
    <property type="project" value="UniProtKB-UniRule"/>
</dbReference>
<dbReference type="InterPro" id="IPR002056">
    <property type="entry name" value="MAS20"/>
</dbReference>
<dbReference type="FunCoup" id="N1JA47">
    <property type="interactions" value="305"/>
</dbReference>
<keyword evidence="4 16" id="KW-0812">Transmembrane</keyword>
<evidence type="ECO:0000256" key="9">
    <source>
        <dbReference type="ARBA" id="ARBA00023136"/>
    </source>
</evidence>
<evidence type="ECO:0000256" key="5">
    <source>
        <dbReference type="ARBA" id="ARBA00022787"/>
    </source>
</evidence>
<evidence type="ECO:0000313" key="18">
    <source>
        <dbReference type="Proteomes" id="UP000015441"/>
    </source>
</evidence>
<evidence type="ECO:0000256" key="4">
    <source>
        <dbReference type="ARBA" id="ARBA00022692"/>
    </source>
</evidence>
<comment type="subcellular location">
    <subcellularLocation>
        <location evidence="1">Mitochondrion outer membrane</location>
        <topology evidence="1">Single-pass membrane protein</topology>
    </subcellularLocation>
</comment>
<keyword evidence="17" id="KW-0675">Receptor</keyword>
<organism evidence="17 18">
    <name type="scientific">Blumeria graminis f. sp. hordei (strain DH14)</name>
    <name type="common">Barley powdery mildew</name>
    <name type="synonym">Oidium monilioides f. sp. hordei</name>
    <dbReference type="NCBI Taxonomy" id="546991"/>
    <lineage>
        <taxon>Eukaryota</taxon>
        <taxon>Fungi</taxon>
        <taxon>Dikarya</taxon>
        <taxon>Ascomycota</taxon>
        <taxon>Pezizomycotina</taxon>
        <taxon>Leotiomycetes</taxon>
        <taxon>Erysiphales</taxon>
        <taxon>Erysiphaceae</taxon>
        <taxon>Blumeria</taxon>
        <taxon>Blumeria hordei</taxon>
    </lineage>
</organism>
<evidence type="ECO:0000256" key="15">
    <source>
        <dbReference type="SAM" id="Coils"/>
    </source>
</evidence>
<sequence length="168" mass="18883">MGHLNFAFTTTFGTIATCLFAYVVYFDYRRRNDPQFRKQLKKDLKKQAKAAKEQAEIQVAQQRKAIRVAVEEAKREGFPIDVEEREGYFMQEIAKGEGLSSDGSSSQEAALCFYKALKVYPSPPDLISIYDKTVPKAILDILAEMIAADSSMSVNPLKSELDNEKGLD</sequence>
<name>N1JA47_BLUG1</name>
<dbReference type="FunFam" id="1.20.960.10:FF:000002">
    <property type="entry name" value="Mitochondrial import receptor subunit TOM20"/>
    <property type="match status" value="1"/>
</dbReference>
<dbReference type="PRINTS" id="PR00351">
    <property type="entry name" value="OM20RECEPTOR"/>
</dbReference>
<dbReference type="GO" id="GO:0008320">
    <property type="term" value="F:protein transmembrane transporter activity"/>
    <property type="evidence" value="ECO:0007669"/>
    <property type="project" value="EnsemblFungi"/>
</dbReference>
<keyword evidence="5 14" id="KW-1000">Mitochondrion outer membrane</keyword>
<dbReference type="PIRSF" id="PIRSF037707">
    <property type="entry name" value="MAS20_rcpt"/>
    <property type="match status" value="1"/>
</dbReference>
<gene>
    <name evidence="17" type="ORF">BGHDH14_bgh03198</name>
</gene>
<dbReference type="eggNOG" id="KOG4056">
    <property type="taxonomic scope" value="Eukaryota"/>
</dbReference>
<feature type="coiled-coil region" evidence="15">
    <location>
        <begin position="38"/>
        <end position="72"/>
    </location>
</feature>
<evidence type="ECO:0000256" key="13">
    <source>
        <dbReference type="ARBA" id="ARBA00080405"/>
    </source>
</evidence>
<evidence type="ECO:0000256" key="12">
    <source>
        <dbReference type="ARBA" id="ARBA00073975"/>
    </source>
</evidence>
<evidence type="ECO:0000256" key="8">
    <source>
        <dbReference type="ARBA" id="ARBA00023128"/>
    </source>
</evidence>
<dbReference type="GO" id="GO:0030150">
    <property type="term" value="P:protein import into mitochondrial matrix"/>
    <property type="evidence" value="ECO:0007669"/>
    <property type="project" value="EnsemblFungi"/>
</dbReference>
<keyword evidence="8 14" id="KW-0496">Mitochondrion</keyword>
<dbReference type="STRING" id="546991.N1JA47"/>